<reference evidence="1" key="1">
    <citation type="journal article" date="2012" name="PLoS ONE">
        <title>Gene sets for utilization of primary and secondary nutrition supplies in the distal gut of endangered iberian lynx.</title>
        <authorList>
            <person name="Alcaide M."/>
            <person name="Messina E."/>
            <person name="Richter M."/>
            <person name="Bargiela R."/>
            <person name="Peplies J."/>
            <person name="Huws S.A."/>
            <person name="Newbold C.J."/>
            <person name="Golyshin P.N."/>
            <person name="Simon M.A."/>
            <person name="Lopez G."/>
            <person name="Yakimov M.M."/>
            <person name="Ferrer M."/>
        </authorList>
    </citation>
    <scope>NUCLEOTIDE SEQUENCE</scope>
</reference>
<protein>
    <submittedName>
        <fullName evidence="1">Secreted protein</fullName>
    </submittedName>
</protein>
<name>J9FP72_9ZZZZ</name>
<comment type="caution">
    <text evidence="1">The sequence shown here is derived from an EMBL/GenBank/DDBJ whole genome shotgun (WGS) entry which is preliminary data.</text>
</comment>
<gene>
    <name evidence="1" type="ORF">EVA_20506</name>
</gene>
<evidence type="ECO:0000313" key="1">
    <source>
        <dbReference type="EMBL" id="EJW91387.1"/>
    </source>
</evidence>
<accession>J9FP72</accession>
<proteinExistence type="predicted"/>
<dbReference type="AlphaFoldDB" id="J9FP72"/>
<sequence>MIFKPSRTGRITFSTLSSAAILSLNAAMPRVCLSCGRGSCHTLPSHNTLSAMIYPPGRTMSNTRS</sequence>
<dbReference type="EMBL" id="AMCI01008216">
    <property type="protein sequence ID" value="EJW91387.1"/>
    <property type="molecule type" value="Genomic_DNA"/>
</dbReference>
<organism evidence="1">
    <name type="scientific">gut metagenome</name>
    <dbReference type="NCBI Taxonomy" id="749906"/>
    <lineage>
        <taxon>unclassified sequences</taxon>
        <taxon>metagenomes</taxon>
        <taxon>organismal metagenomes</taxon>
    </lineage>
</organism>